<dbReference type="SUPFAM" id="SSF103190">
    <property type="entry name" value="Sensory domain-like"/>
    <property type="match status" value="1"/>
</dbReference>
<dbReference type="OrthoDB" id="502671at2"/>
<evidence type="ECO:0000256" key="15">
    <source>
        <dbReference type="ARBA" id="ARBA00074306"/>
    </source>
</evidence>
<dbReference type="CDD" id="cd17546">
    <property type="entry name" value="REC_hyHK_CKI1_RcsC-like"/>
    <property type="match status" value="1"/>
</dbReference>
<evidence type="ECO:0000256" key="13">
    <source>
        <dbReference type="ARBA" id="ARBA00023012"/>
    </source>
</evidence>
<comment type="similarity">
    <text evidence="3">In the N-terminal section; belongs to the phytochrome family.</text>
</comment>
<dbReference type="Gene3D" id="3.30.450.20">
    <property type="entry name" value="PAS domain"/>
    <property type="match status" value="1"/>
</dbReference>
<gene>
    <name evidence="20" type="ordered locus">Sta7437_2040</name>
</gene>
<dbReference type="Gene3D" id="1.10.287.130">
    <property type="match status" value="1"/>
</dbReference>
<keyword evidence="6 16" id="KW-0597">Phosphoprotein</keyword>
<evidence type="ECO:0000256" key="8">
    <source>
        <dbReference type="ARBA" id="ARBA00022692"/>
    </source>
</evidence>
<keyword evidence="5" id="KW-1003">Cell membrane</keyword>
<dbReference type="InterPro" id="IPR001789">
    <property type="entry name" value="Sig_transdc_resp-reg_receiver"/>
</dbReference>
<evidence type="ECO:0000256" key="5">
    <source>
        <dbReference type="ARBA" id="ARBA00022475"/>
    </source>
</evidence>
<keyword evidence="11" id="KW-0067">ATP-binding</keyword>
<keyword evidence="9" id="KW-0547">Nucleotide-binding</keyword>
<dbReference type="PATRIC" id="fig|111780.3.peg.2130"/>
<dbReference type="InterPro" id="IPR004358">
    <property type="entry name" value="Sig_transdc_His_kin-like_C"/>
</dbReference>
<dbReference type="SMART" id="SM00387">
    <property type="entry name" value="HATPase_c"/>
    <property type="match status" value="1"/>
</dbReference>
<organism evidence="20 21">
    <name type="scientific">Stanieria cyanosphaera (strain ATCC 29371 / PCC 7437)</name>
    <dbReference type="NCBI Taxonomy" id="111780"/>
    <lineage>
        <taxon>Bacteria</taxon>
        <taxon>Bacillati</taxon>
        <taxon>Cyanobacteriota</taxon>
        <taxon>Cyanophyceae</taxon>
        <taxon>Pleurocapsales</taxon>
        <taxon>Dermocarpellaceae</taxon>
        <taxon>Stanieria</taxon>
    </lineage>
</organism>
<feature type="modified residue" description="4-aspartylphosphate" evidence="16">
    <location>
        <position position="654"/>
    </location>
</feature>
<dbReference type="GO" id="GO:0005524">
    <property type="term" value="F:ATP binding"/>
    <property type="evidence" value="ECO:0007669"/>
    <property type="project" value="UniProtKB-KW"/>
</dbReference>
<proteinExistence type="inferred from homology"/>
<comment type="subcellular location">
    <subcellularLocation>
        <location evidence="2">Cell membrane</location>
        <topology evidence="2">Multi-pass membrane protein</topology>
    </subcellularLocation>
</comment>
<dbReference type="PROSITE" id="PS50109">
    <property type="entry name" value="HIS_KIN"/>
    <property type="match status" value="1"/>
</dbReference>
<sequence length="811" mass="90868">MKLWQKSPVDQVVNYFLLLALITVGVVGGVAYFRARQALQQSAFNRLSAAANLKEAEITRWFEDQQRDFLLTTQLPEVQKNLKTLLNHSVVNEQYLNAYQEISQYLTEVVKIKPNLQEIYILDRSNKILLSTNKKREGEYEILANITYVEEVKLGDNFSPIFYVSPFTGKPAITLAKPIRNQQQQRQGMLLINLNLERIDRIVRERTGLGDSGETYLVGSLVSKNTFISRDTKSERDFPDGISSPGIDAAMSGMSGYGTYNNYANFPVLGVYRWLNDQDLALLVEISIDEAYAPARQLASTIILVGLISVLGLSVGVNWLSRQLTLSRQQLEIKAKEAETANRAKSLFLANMSHELRTPLNAILGFAQLMERDERLTSSQQESLAIINRSGEHLLNLINDVLEMSKIEAGRIVMNQESFDLHQLLQTIREMFQFRAESKQLSFNFVLASDVPQYIVSDCRKLRQVLINLLSNAIKFTAQGGVTLRVTSVVATASLTVESATKPITIYFEVTDTGKGIAPEELKQLFHPFVQTATGIESEGGTGLGLSISSQFVELMGGKIEAKSKIGEGSSFSFYIQATLSDASLLKSKSEVKIKHLAPNQPDYRILVVDDQEANCKLLEKLLQTVGFQTRIAQNGQEAIAIWQAWQPHLIWMDMRMPVMDGYTATEKIKQQHDCNTVIIALTASAFEEQRAKILTAGCDDFVRKPFQETIIFAKMAQHLGVKYIYQEETRLNSTSLVTTEDLSFMSEQWVEQLKQAAIAVDADSLTELISQIPATHQSVALQLTELVDSYDFDAIIDLSDKTLPIISIIK</sequence>
<dbReference type="PANTHER" id="PTHR43047">
    <property type="entry name" value="TWO-COMPONENT HISTIDINE PROTEIN KINASE"/>
    <property type="match status" value="1"/>
</dbReference>
<reference evidence="21" key="1">
    <citation type="journal article" date="2013" name="Proc. Natl. Acad. Sci. U.S.A.">
        <title>Improving the coverage of the cyanobacterial phylum using diversity-driven genome sequencing.</title>
        <authorList>
            <person name="Shih P.M."/>
            <person name="Wu D."/>
            <person name="Latifi A."/>
            <person name="Axen S.D."/>
            <person name="Fewer D.P."/>
            <person name="Talla E."/>
            <person name="Calteau A."/>
            <person name="Cai F."/>
            <person name="Tandeau de Marsac N."/>
            <person name="Rippka R."/>
            <person name="Herdman M."/>
            <person name="Sivonen K."/>
            <person name="Coursin T."/>
            <person name="Laurent T."/>
            <person name="Goodwin L."/>
            <person name="Nolan M."/>
            <person name="Davenport K.W."/>
            <person name="Han C.S."/>
            <person name="Rubin E.M."/>
            <person name="Eisen J.A."/>
            <person name="Woyke T."/>
            <person name="Gugger M."/>
            <person name="Kerfeld C.A."/>
        </authorList>
    </citation>
    <scope>NUCLEOTIDE SEQUENCE [LARGE SCALE GENOMIC DNA]</scope>
    <source>
        <strain evidence="21">ATCC 29371 / PCC 7437</strain>
    </source>
</reference>
<evidence type="ECO:0000259" key="18">
    <source>
        <dbReference type="PROSITE" id="PS50109"/>
    </source>
</evidence>
<keyword evidence="7" id="KW-0808">Transferase</keyword>
<evidence type="ECO:0000256" key="7">
    <source>
        <dbReference type="ARBA" id="ARBA00022679"/>
    </source>
</evidence>
<dbReference type="KEGG" id="scs:Sta7437_2040"/>
<dbReference type="PANTHER" id="PTHR43047:SF72">
    <property type="entry name" value="OSMOSENSING HISTIDINE PROTEIN KINASE SLN1"/>
    <property type="match status" value="1"/>
</dbReference>
<keyword evidence="8 17" id="KW-0812">Transmembrane</keyword>
<evidence type="ECO:0000256" key="11">
    <source>
        <dbReference type="ARBA" id="ARBA00022840"/>
    </source>
</evidence>
<dbReference type="GO" id="GO:0009927">
    <property type="term" value="F:histidine phosphotransfer kinase activity"/>
    <property type="evidence" value="ECO:0007669"/>
    <property type="project" value="TreeGrafter"/>
</dbReference>
<evidence type="ECO:0000256" key="10">
    <source>
        <dbReference type="ARBA" id="ARBA00022777"/>
    </source>
</evidence>
<evidence type="ECO:0000313" key="21">
    <source>
        <dbReference type="Proteomes" id="UP000010473"/>
    </source>
</evidence>
<dbReference type="FunFam" id="1.10.287.130:FF:000004">
    <property type="entry name" value="Ethylene receptor 1"/>
    <property type="match status" value="1"/>
</dbReference>
<keyword evidence="14 17" id="KW-0472">Membrane</keyword>
<evidence type="ECO:0000256" key="2">
    <source>
        <dbReference type="ARBA" id="ARBA00004651"/>
    </source>
</evidence>
<comment type="catalytic activity">
    <reaction evidence="1">
        <text>ATP + protein L-histidine = ADP + protein N-phospho-L-histidine.</text>
        <dbReference type="EC" id="2.7.13.3"/>
    </reaction>
</comment>
<evidence type="ECO:0000256" key="4">
    <source>
        <dbReference type="ARBA" id="ARBA00012438"/>
    </source>
</evidence>
<dbReference type="CDD" id="cd18774">
    <property type="entry name" value="PDC2_HK_sensor"/>
    <property type="match status" value="1"/>
</dbReference>
<dbReference type="AlphaFoldDB" id="K9XVB5"/>
<evidence type="ECO:0000313" key="20">
    <source>
        <dbReference type="EMBL" id="AFZ35592.1"/>
    </source>
</evidence>
<dbReference type="Proteomes" id="UP000010473">
    <property type="component" value="Chromosome"/>
</dbReference>
<dbReference type="EC" id="2.7.13.3" evidence="4"/>
<keyword evidence="13" id="KW-0902">Two-component regulatory system</keyword>
<dbReference type="SUPFAM" id="SSF52172">
    <property type="entry name" value="CheY-like"/>
    <property type="match status" value="1"/>
</dbReference>
<evidence type="ECO:0000256" key="1">
    <source>
        <dbReference type="ARBA" id="ARBA00000085"/>
    </source>
</evidence>
<evidence type="ECO:0000256" key="3">
    <source>
        <dbReference type="ARBA" id="ARBA00006402"/>
    </source>
</evidence>
<dbReference type="HOGENOM" id="CLU_000445_114_10_3"/>
<dbReference type="Gene3D" id="3.30.565.10">
    <property type="entry name" value="Histidine kinase-like ATPase, C-terminal domain"/>
    <property type="match status" value="1"/>
</dbReference>
<dbReference type="GO" id="GO:0005886">
    <property type="term" value="C:plasma membrane"/>
    <property type="evidence" value="ECO:0007669"/>
    <property type="project" value="UniProtKB-SubCell"/>
</dbReference>
<dbReference type="Pfam" id="PF00072">
    <property type="entry name" value="Response_reg"/>
    <property type="match status" value="1"/>
</dbReference>
<dbReference type="PRINTS" id="PR00344">
    <property type="entry name" value="BCTRLSENSOR"/>
</dbReference>
<protein>
    <recommendedName>
        <fullName evidence="15">Circadian input-output histidine kinase CikA</fullName>
        <ecNumber evidence="4">2.7.13.3</ecNumber>
    </recommendedName>
</protein>
<dbReference type="InterPro" id="IPR033479">
    <property type="entry name" value="dCache_1"/>
</dbReference>
<dbReference type="SUPFAM" id="SSF47384">
    <property type="entry name" value="Homodimeric domain of signal transducing histidine kinase"/>
    <property type="match status" value="1"/>
</dbReference>
<dbReference type="Gene3D" id="3.40.50.2300">
    <property type="match status" value="1"/>
</dbReference>
<feature type="domain" description="Response regulatory" evidence="19">
    <location>
        <begin position="605"/>
        <end position="720"/>
    </location>
</feature>
<name>K9XVB5_STAC7</name>
<feature type="transmembrane region" description="Helical" evidence="17">
    <location>
        <begin position="12"/>
        <end position="33"/>
    </location>
</feature>
<evidence type="ECO:0000259" key="19">
    <source>
        <dbReference type="PROSITE" id="PS50110"/>
    </source>
</evidence>
<dbReference type="EMBL" id="CP003653">
    <property type="protein sequence ID" value="AFZ35592.1"/>
    <property type="molecule type" value="Genomic_DNA"/>
</dbReference>
<dbReference type="InterPro" id="IPR029151">
    <property type="entry name" value="Sensor-like_sf"/>
</dbReference>
<dbReference type="FunFam" id="3.30.565.10:FF:000010">
    <property type="entry name" value="Sensor histidine kinase RcsC"/>
    <property type="match status" value="1"/>
</dbReference>
<dbReference type="eggNOG" id="COG0784">
    <property type="taxonomic scope" value="Bacteria"/>
</dbReference>
<dbReference type="CDD" id="cd16922">
    <property type="entry name" value="HATPase_EvgS-ArcB-TorS-like"/>
    <property type="match status" value="1"/>
</dbReference>
<dbReference type="STRING" id="111780.Sta7437_2040"/>
<dbReference type="InterPro" id="IPR005467">
    <property type="entry name" value="His_kinase_dom"/>
</dbReference>
<dbReference type="Pfam" id="PF02518">
    <property type="entry name" value="HATPase_c"/>
    <property type="match status" value="1"/>
</dbReference>
<evidence type="ECO:0000256" key="17">
    <source>
        <dbReference type="SAM" id="Phobius"/>
    </source>
</evidence>
<keyword evidence="10 20" id="KW-0418">Kinase</keyword>
<dbReference type="SMART" id="SM00448">
    <property type="entry name" value="REC"/>
    <property type="match status" value="1"/>
</dbReference>
<evidence type="ECO:0000256" key="9">
    <source>
        <dbReference type="ARBA" id="ARBA00022741"/>
    </source>
</evidence>
<feature type="domain" description="Histidine kinase" evidence="18">
    <location>
        <begin position="351"/>
        <end position="580"/>
    </location>
</feature>
<dbReference type="InterPro" id="IPR036890">
    <property type="entry name" value="HATPase_C_sf"/>
</dbReference>
<keyword evidence="12 17" id="KW-1133">Transmembrane helix</keyword>
<dbReference type="InterPro" id="IPR011006">
    <property type="entry name" value="CheY-like_superfamily"/>
</dbReference>
<dbReference type="RefSeq" id="WP_015193260.1">
    <property type="nucleotide sequence ID" value="NC_019748.1"/>
</dbReference>
<dbReference type="eggNOG" id="COG2205">
    <property type="taxonomic scope" value="Bacteria"/>
</dbReference>
<keyword evidence="21" id="KW-1185">Reference proteome</keyword>
<evidence type="ECO:0000256" key="14">
    <source>
        <dbReference type="ARBA" id="ARBA00023136"/>
    </source>
</evidence>
<dbReference type="InterPro" id="IPR003661">
    <property type="entry name" value="HisK_dim/P_dom"/>
</dbReference>
<dbReference type="PROSITE" id="PS50110">
    <property type="entry name" value="RESPONSE_REGULATORY"/>
    <property type="match status" value="1"/>
</dbReference>
<dbReference type="CDD" id="cd00082">
    <property type="entry name" value="HisKA"/>
    <property type="match status" value="1"/>
</dbReference>
<evidence type="ECO:0000256" key="16">
    <source>
        <dbReference type="PROSITE-ProRule" id="PRU00169"/>
    </source>
</evidence>
<evidence type="ECO:0000256" key="6">
    <source>
        <dbReference type="ARBA" id="ARBA00022553"/>
    </source>
</evidence>
<dbReference type="InterPro" id="IPR036097">
    <property type="entry name" value="HisK_dim/P_sf"/>
</dbReference>
<dbReference type="Pfam" id="PF02743">
    <property type="entry name" value="dCache_1"/>
    <property type="match status" value="1"/>
</dbReference>
<dbReference type="SMART" id="SM00388">
    <property type="entry name" value="HisKA"/>
    <property type="match status" value="1"/>
</dbReference>
<dbReference type="SUPFAM" id="SSF55874">
    <property type="entry name" value="ATPase domain of HSP90 chaperone/DNA topoisomerase II/histidine kinase"/>
    <property type="match status" value="1"/>
</dbReference>
<dbReference type="InterPro" id="IPR003594">
    <property type="entry name" value="HATPase_dom"/>
</dbReference>
<dbReference type="Pfam" id="PF00512">
    <property type="entry name" value="HisKA"/>
    <property type="match status" value="1"/>
</dbReference>
<evidence type="ECO:0000256" key="12">
    <source>
        <dbReference type="ARBA" id="ARBA00022989"/>
    </source>
</evidence>
<accession>K9XVB5</accession>
<dbReference type="GO" id="GO:0000155">
    <property type="term" value="F:phosphorelay sensor kinase activity"/>
    <property type="evidence" value="ECO:0007669"/>
    <property type="project" value="InterPro"/>
</dbReference>